<gene>
    <name evidence="1" type="ORF">BO78DRAFT_428786</name>
</gene>
<dbReference type="VEuPathDB" id="FungiDB:BO78DRAFT_428786"/>
<name>A0A319EDR5_ASPSB</name>
<protein>
    <submittedName>
        <fullName evidence="1">Uncharacterized protein</fullName>
    </submittedName>
</protein>
<dbReference type="Proteomes" id="UP000248423">
    <property type="component" value="Unassembled WGS sequence"/>
</dbReference>
<reference evidence="1 2" key="1">
    <citation type="submission" date="2018-02" db="EMBL/GenBank/DDBJ databases">
        <title>The genomes of Aspergillus section Nigri reveals drivers in fungal speciation.</title>
        <authorList>
            <consortium name="DOE Joint Genome Institute"/>
            <person name="Vesth T.C."/>
            <person name="Nybo J."/>
            <person name="Theobald S."/>
            <person name="Brandl J."/>
            <person name="Frisvad J.C."/>
            <person name="Nielsen K.F."/>
            <person name="Lyhne E.K."/>
            <person name="Kogle M.E."/>
            <person name="Kuo A."/>
            <person name="Riley R."/>
            <person name="Clum A."/>
            <person name="Nolan M."/>
            <person name="Lipzen A."/>
            <person name="Salamov A."/>
            <person name="Henrissat B."/>
            <person name="Wiebenga A."/>
            <person name="De vries R.P."/>
            <person name="Grigoriev I.V."/>
            <person name="Mortensen U.H."/>
            <person name="Andersen M.R."/>
            <person name="Baker S.E."/>
        </authorList>
    </citation>
    <scope>NUCLEOTIDE SEQUENCE [LARGE SCALE GENOMIC DNA]</scope>
    <source>
        <strain evidence="1 2">CBS 121057</strain>
    </source>
</reference>
<keyword evidence="2" id="KW-1185">Reference proteome</keyword>
<sequence>MGLWSEEGSVASDWAAENTAAIEASEKPGKDPIKYRIPDWFLTGRVRTAADSQDSKLTLLKSGSKHTKRLPSRVATATYEVQEDEYAELRDIIAATVLSDRAFPDRKLDHTQPTLKIKTESFMYITALLEHLARDIGATLISADAEDLYDLACDFNEQERQTVAEAKGNLEAPRRPEASQPKYWDENSMVEFYFGARCNKDTASNPSKRAHNAIQAILDAPRTKRAYTGSAETCDSVILHLRDTHGIAAKEHENKILKRFRSGVQNCRQNNQAIVMVASYWNEVDDWAFPRCDKLMGHEPLFEFNFEVPVPSISATASARKKKSNSS</sequence>
<evidence type="ECO:0000313" key="2">
    <source>
        <dbReference type="Proteomes" id="UP000248423"/>
    </source>
</evidence>
<accession>A0A319EDR5</accession>
<proteinExistence type="predicted"/>
<dbReference type="AlphaFoldDB" id="A0A319EDR5"/>
<evidence type="ECO:0000313" key="1">
    <source>
        <dbReference type="EMBL" id="PYI07660.1"/>
    </source>
</evidence>
<dbReference type="OrthoDB" id="10526483at2759"/>
<dbReference type="EMBL" id="KZ826340">
    <property type="protein sequence ID" value="PYI07660.1"/>
    <property type="molecule type" value="Genomic_DNA"/>
</dbReference>
<organism evidence="1 2">
    <name type="scientific">Aspergillus sclerotiicarbonarius (strain CBS 121057 / IBT 28362)</name>
    <dbReference type="NCBI Taxonomy" id="1448318"/>
    <lineage>
        <taxon>Eukaryota</taxon>
        <taxon>Fungi</taxon>
        <taxon>Dikarya</taxon>
        <taxon>Ascomycota</taxon>
        <taxon>Pezizomycotina</taxon>
        <taxon>Eurotiomycetes</taxon>
        <taxon>Eurotiomycetidae</taxon>
        <taxon>Eurotiales</taxon>
        <taxon>Aspergillaceae</taxon>
        <taxon>Aspergillus</taxon>
        <taxon>Aspergillus subgen. Circumdati</taxon>
    </lineage>
</organism>